<accession>A0A225X3G0</accession>
<dbReference type="AlphaFoldDB" id="A0A225X3G0"/>
<reference evidence="2" key="1">
    <citation type="submission" date="2017-03" db="EMBL/GenBank/DDBJ databases">
        <title>Phytopthora megakarya and P. palmivora, two closely related causual agents of cacao black pod achieved similar genome size and gene model numbers by different mechanisms.</title>
        <authorList>
            <person name="Ali S."/>
            <person name="Shao J."/>
            <person name="Larry D.J."/>
            <person name="Kronmiller B."/>
            <person name="Shen D."/>
            <person name="Strem M.D."/>
            <person name="Melnick R.L."/>
            <person name="Guiltinan M.J."/>
            <person name="Tyler B.M."/>
            <person name="Meinhardt L.W."/>
            <person name="Bailey B.A."/>
        </authorList>
    </citation>
    <scope>NUCLEOTIDE SEQUENCE [LARGE SCALE GENOMIC DNA]</scope>
    <source>
        <strain evidence="2">zdho120</strain>
    </source>
</reference>
<evidence type="ECO:0000313" key="1">
    <source>
        <dbReference type="EMBL" id="OWZ23740.1"/>
    </source>
</evidence>
<name>A0A225X3G0_9STRA</name>
<keyword evidence="2" id="KW-1185">Reference proteome</keyword>
<proteinExistence type="predicted"/>
<dbReference type="STRING" id="4795.A0A225X3G0"/>
<comment type="caution">
    <text evidence="1">The sequence shown here is derived from an EMBL/GenBank/DDBJ whole genome shotgun (WGS) entry which is preliminary data.</text>
</comment>
<dbReference type="Proteomes" id="UP000198211">
    <property type="component" value="Unassembled WGS sequence"/>
</dbReference>
<sequence>MRAKVGATSLDQLLALVQRRGSARKALKLFLHQATVLARDGHAQTASSAVLLLLNAVIECRHSEWTQALTEERDTKRQRVNSSKNDVVFAAKMAQSLVKVYASTNGAAVTEEELEDLKDAMDLACVALYVVCALEHSVRLGDVVVDNLLYQVAKKYAEIPKVGVILVDVAGWLIEISFVEQMQEAAWSMITCVHFRLWNVHSKLCDGSSAKSNLMQLLSHRKQDSVTLASKVVQNAELVAEFPKPRSFHTTQFARLVLGLTNTCVSLLSGVKKHKVRVVLALTIWSLFGLTLMWNV</sequence>
<organism evidence="1 2">
    <name type="scientific">Phytophthora megakarya</name>
    <dbReference type="NCBI Taxonomy" id="4795"/>
    <lineage>
        <taxon>Eukaryota</taxon>
        <taxon>Sar</taxon>
        <taxon>Stramenopiles</taxon>
        <taxon>Oomycota</taxon>
        <taxon>Peronosporomycetes</taxon>
        <taxon>Peronosporales</taxon>
        <taxon>Peronosporaceae</taxon>
        <taxon>Phytophthora</taxon>
    </lineage>
</organism>
<dbReference type="EMBL" id="NBNE01000047">
    <property type="protein sequence ID" value="OWZ23740.1"/>
    <property type="molecule type" value="Genomic_DNA"/>
</dbReference>
<protein>
    <submittedName>
        <fullName evidence="1">Separin</fullName>
    </submittedName>
</protein>
<gene>
    <name evidence="1" type="ORF">PHMEG_0001342</name>
</gene>
<dbReference type="OrthoDB" id="111273at2759"/>
<evidence type="ECO:0000313" key="2">
    <source>
        <dbReference type="Proteomes" id="UP000198211"/>
    </source>
</evidence>